<proteinExistence type="predicted"/>
<evidence type="ECO:0008006" key="3">
    <source>
        <dbReference type="Google" id="ProtNLM"/>
    </source>
</evidence>
<name>A0A1Y5S5M5_9PROT</name>
<gene>
    <name evidence="1" type="ORF">OCH7691_01253</name>
</gene>
<dbReference type="InParanoid" id="A0A1Y5S5M5"/>
<dbReference type="Proteomes" id="UP000193200">
    <property type="component" value="Unassembled WGS sequence"/>
</dbReference>
<dbReference type="OrthoDB" id="4014363at2"/>
<dbReference type="SUPFAM" id="SSF53187">
    <property type="entry name" value="Zn-dependent exopeptidases"/>
    <property type="match status" value="1"/>
</dbReference>
<accession>A0A1Y5S5M5</accession>
<evidence type="ECO:0000313" key="2">
    <source>
        <dbReference type="Proteomes" id="UP000193200"/>
    </source>
</evidence>
<keyword evidence="2" id="KW-1185">Reference proteome</keyword>
<protein>
    <recommendedName>
        <fullName evidence="3">DUF2817 domain-containing protein</fullName>
    </recommendedName>
</protein>
<dbReference type="CDD" id="cd06233">
    <property type="entry name" value="M14-like"/>
    <property type="match status" value="1"/>
</dbReference>
<organism evidence="1 2">
    <name type="scientific">Oceanibacterium hippocampi</name>
    <dbReference type="NCBI Taxonomy" id="745714"/>
    <lineage>
        <taxon>Bacteria</taxon>
        <taxon>Pseudomonadati</taxon>
        <taxon>Pseudomonadota</taxon>
        <taxon>Alphaproteobacteria</taxon>
        <taxon>Sneathiellales</taxon>
        <taxon>Sneathiellaceae</taxon>
        <taxon>Oceanibacterium</taxon>
    </lineage>
</organism>
<dbReference type="InterPro" id="IPR021259">
    <property type="entry name" value="DUF2817"/>
</dbReference>
<dbReference type="Pfam" id="PF10994">
    <property type="entry name" value="DUF2817"/>
    <property type="match status" value="1"/>
</dbReference>
<dbReference type="RefSeq" id="WP_085882489.1">
    <property type="nucleotide sequence ID" value="NZ_FWFR01000001.1"/>
</dbReference>
<dbReference type="Gene3D" id="3.40.630.10">
    <property type="entry name" value="Zn peptidases"/>
    <property type="match status" value="1"/>
</dbReference>
<reference evidence="1 2" key="1">
    <citation type="submission" date="2017-03" db="EMBL/GenBank/DDBJ databases">
        <authorList>
            <person name="Afonso C.L."/>
            <person name="Miller P.J."/>
            <person name="Scott M.A."/>
            <person name="Spackman E."/>
            <person name="Goraichik I."/>
            <person name="Dimitrov K.M."/>
            <person name="Suarez D.L."/>
            <person name="Swayne D.E."/>
        </authorList>
    </citation>
    <scope>NUCLEOTIDE SEQUENCE [LARGE SCALE GENOMIC DNA]</scope>
    <source>
        <strain evidence="1 2">CECT 7691</strain>
    </source>
</reference>
<dbReference type="EMBL" id="FWFR01000001">
    <property type="protein sequence ID" value="SLN33015.1"/>
    <property type="molecule type" value="Genomic_DNA"/>
</dbReference>
<dbReference type="AlphaFoldDB" id="A0A1Y5S5M5"/>
<evidence type="ECO:0000313" key="1">
    <source>
        <dbReference type="EMBL" id="SLN33015.1"/>
    </source>
</evidence>
<sequence length="362" mass="38858">MSESAYFSASYSEARGKFLAAAEAAGARIESVQHPLKGPSGEALYNDVAVLREPGDKAVFFTNSATHGIEGYCGSGAQTAFFSTSLVRDRPKGVAVVVSHAINPHGFAHGQRVNEDNVDLNRNFIDHSAGHPDNPPYAEVQGLLVPADWDGPSREAADGAIARFIADRGEWAFQAAVTLGQYQHPEGLFYGGLKPVWSNARFRDLVRRHVVGFERVGFIDFHTGLGPSGHGEIISVGSSASDLYRRAHDWYGDQVRSSDSGGGSVSAPVQGSIIDGLVEEGGDAEITPVALEYGTVPVMEVLNSLRGDAWLHLSDSNPDRRLADAIRAEVRRAFYTETDAWKTAICARADELTRKAYAGLAG</sequence>